<evidence type="ECO:0000256" key="3">
    <source>
        <dbReference type="SAM" id="SignalP"/>
    </source>
</evidence>
<keyword evidence="2 5" id="KW-0456">Lyase</keyword>
<dbReference type="SUPFAM" id="SSF48230">
    <property type="entry name" value="Chondroitin AC/alginate lyase"/>
    <property type="match status" value="1"/>
</dbReference>
<dbReference type="EMBL" id="BJYS01000025">
    <property type="protein sequence ID" value="GEO05659.1"/>
    <property type="molecule type" value="Genomic_DNA"/>
</dbReference>
<evidence type="ECO:0000256" key="2">
    <source>
        <dbReference type="ARBA" id="ARBA00023239"/>
    </source>
</evidence>
<dbReference type="Proteomes" id="UP000321532">
    <property type="component" value="Unassembled WGS sequence"/>
</dbReference>
<dbReference type="GO" id="GO:0016829">
    <property type="term" value="F:lyase activity"/>
    <property type="evidence" value="ECO:0007669"/>
    <property type="project" value="UniProtKB-KW"/>
</dbReference>
<evidence type="ECO:0000313" key="6">
    <source>
        <dbReference type="Proteomes" id="UP000321532"/>
    </source>
</evidence>
<organism evidence="5 6">
    <name type="scientific">Adhaeribacter aerolatus</name>
    <dbReference type="NCBI Taxonomy" id="670289"/>
    <lineage>
        <taxon>Bacteria</taxon>
        <taxon>Pseudomonadati</taxon>
        <taxon>Bacteroidota</taxon>
        <taxon>Cytophagia</taxon>
        <taxon>Cytophagales</taxon>
        <taxon>Hymenobacteraceae</taxon>
        <taxon>Adhaeribacter</taxon>
    </lineage>
</organism>
<keyword evidence="6" id="KW-1185">Reference proteome</keyword>
<feature type="signal peptide" evidence="3">
    <location>
        <begin position="1"/>
        <end position="26"/>
    </location>
</feature>
<evidence type="ECO:0000313" key="5">
    <source>
        <dbReference type="EMBL" id="GEO05659.1"/>
    </source>
</evidence>
<name>A0A512B126_9BACT</name>
<keyword evidence="1 3" id="KW-0732">Signal</keyword>
<dbReference type="Gene3D" id="1.50.10.100">
    <property type="entry name" value="Chondroitin AC/alginate lyase"/>
    <property type="match status" value="1"/>
</dbReference>
<dbReference type="InterPro" id="IPR008397">
    <property type="entry name" value="Alginate_lyase_dom"/>
</dbReference>
<feature type="domain" description="Alginate lyase" evidence="4">
    <location>
        <begin position="80"/>
        <end position="358"/>
    </location>
</feature>
<evidence type="ECO:0000259" key="4">
    <source>
        <dbReference type="Pfam" id="PF05426"/>
    </source>
</evidence>
<dbReference type="OrthoDB" id="7210452at2"/>
<dbReference type="InterPro" id="IPR008929">
    <property type="entry name" value="Chondroitin_lyas"/>
</dbReference>
<dbReference type="GO" id="GO:0042597">
    <property type="term" value="C:periplasmic space"/>
    <property type="evidence" value="ECO:0007669"/>
    <property type="project" value="InterPro"/>
</dbReference>
<dbReference type="RefSeq" id="WP_146900106.1">
    <property type="nucleotide sequence ID" value="NZ_BJYS01000025.1"/>
</dbReference>
<gene>
    <name evidence="5" type="ORF">AAE02nite_33230</name>
</gene>
<dbReference type="AlphaFoldDB" id="A0A512B126"/>
<proteinExistence type="predicted"/>
<protein>
    <submittedName>
        <fullName evidence="5">Alginate lyase</fullName>
    </submittedName>
</protein>
<accession>A0A512B126</accession>
<feature type="chain" id="PRO_5022149990" evidence="3">
    <location>
        <begin position="27"/>
        <end position="411"/>
    </location>
</feature>
<sequence>MLFPKRFTLVRWLILFLFAFTIPAAAFPQPTQKPRLFILEPAALELAAKKLKAGDAATTQAYRKLIAEANKALQSGPFTVMHKQTLPPSQDKHDYMSVGPYWWPDPQKADGLPYIRRDGEVNPDRYKNGDNDELKKMQEAVLSLAYAYYFSQNEKYATHAASLIRTWFLDEATRMNPNLNFGQAIPGITKGRGIGIIDTHHLPYLVDAVGLLAGAKAWTRADQQGLEKWFGEFLVWLQKSPLGIDEADEHNNHGTWYDVQLASFALFSGNKPLAKKVLEEVKIKRIATQMKLDGSQPHELARTLSFNYSVMNLQAFFDLASLGQHVGVDLWQYTTPDGKGIRPALDYFLPFLNGEKKWPHKQIKEINYSALLPLLLEATRQYQNPRYAAAITKIPEAAMGGSVAFLLTPAN</sequence>
<dbReference type="Pfam" id="PF05426">
    <property type="entry name" value="Alginate_lyase"/>
    <property type="match status" value="1"/>
</dbReference>
<comment type="caution">
    <text evidence="5">The sequence shown here is derived from an EMBL/GenBank/DDBJ whole genome shotgun (WGS) entry which is preliminary data.</text>
</comment>
<reference evidence="5 6" key="1">
    <citation type="submission" date="2019-07" db="EMBL/GenBank/DDBJ databases">
        <title>Whole genome shotgun sequence of Adhaeribacter aerolatus NBRC 106133.</title>
        <authorList>
            <person name="Hosoyama A."/>
            <person name="Uohara A."/>
            <person name="Ohji S."/>
            <person name="Ichikawa N."/>
        </authorList>
    </citation>
    <scope>NUCLEOTIDE SEQUENCE [LARGE SCALE GENOMIC DNA]</scope>
    <source>
        <strain evidence="5 6">NBRC 106133</strain>
    </source>
</reference>
<evidence type="ECO:0000256" key="1">
    <source>
        <dbReference type="ARBA" id="ARBA00022729"/>
    </source>
</evidence>